<gene>
    <name evidence="2" type="ORF">CDV31_016783</name>
</gene>
<reference evidence="2 3" key="1">
    <citation type="submission" date="2017-06" db="EMBL/GenBank/DDBJ databases">
        <title>Cmopartive genomic analysis of Ambrosia Fusariam Clade fungi.</title>
        <authorList>
            <person name="Stajich J.E."/>
            <person name="Carrillo J."/>
            <person name="Kijimoto T."/>
            <person name="Eskalen A."/>
            <person name="O'Donnell K."/>
            <person name="Kasson M."/>
        </authorList>
    </citation>
    <scope>NUCLEOTIDE SEQUENCE [LARGE SCALE GENOMIC DNA]</scope>
    <source>
        <strain evidence="2 3">NRRL 20438</strain>
    </source>
</reference>
<protein>
    <submittedName>
        <fullName evidence="2">Uncharacterized protein</fullName>
    </submittedName>
</protein>
<dbReference type="Proteomes" id="UP000288429">
    <property type="component" value="Unassembled WGS sequence"/>
</dbReference>
<evidence type="ECO:0000313" key="3">
    <source>
        <dbReference type="Proteomes" id="UP000288429"/>
    </source>
</evidence>
<sequence>MPAPWQPQLSPALSPEQQQSCRTKRRTDDTPLMPHRAASADTQLGYIFFHIVDGPDTQPSHQSFTLGCIIERSLQNSEPGLADYSYGKLCRLVCRYHTPNAFPPPIDTGNVILFCRVIPLGKDIQLSAQSWHDFLTLLRISILNARAPSTDALLYFRLCQNPAIQPSPFLHILE</sequence>
<feature type="compositionally biased region" description="Polar residues" evidence="1">
    <location>
        <begin position="7"/>
        <end position="21"/>
    </location>
</feature>
<evidence type="ECO:0000313" key="2">
    <source>
        <dbReference type="EMBL" id="RSL83823.1"/>
    </source>
</evidence>
<proteinExistence type="predicted"/>
<name>A0A428S2B5_9HYPO</name>
<dbReference type="AlphaFoldDB" id="A0A428S2B5"/>
<feature type="region of interest" description="Disordered" evidence="1">
    <location>
        <begin position="1"/>
        <end position="34"/>
    </location>
</feature>
<evidence type="ECO:0000256" key="1">
    <source>
        <dbReference type="SAM" id="MobiDB-lite"/>
    </source>
</evidence>
<organism evidence="2 3">
    <name type="scientific">Fusarium ambrosium</name>
    <dbReference type="NCBI Taxonomy" id="131363"/>
    <lineage>
        <taxon>Eukaryota</taxon>
        <taxon>Fungi</taxon>
        <taxon>Dikarya</taxon>
        <taxon>Ascomycota</taxon>
        <taxon>Pezizomycotina</taxon>
        <taxon>Sordariomycetes</taxon>
        <taxon>Hypocreomycetidae</taxon>
        <taxon>Hypocreales</taxon>
        <taxon>Nectriaceae</taxon>
        <taxon>Fusarium</taxon>
        <taxon>Fusarium solani species complex</taxon>
    </lineage>
</organism>
<comment type="caution">
    <text evidence="2">The sequence shown here is derived from an EMBL/GenBank/DDBJ whole genome shotgun (WGS) entry which is preliminary data.</text>
</comment>
<dbReference type="EMBL" id="NIZV01000633">
    <property type="protein sequence ID" value="RSL83823.1"/>
    <property type="molecule type" value="Genomic_DNA"/>
</dbReference>
<keyword evidence="3" id="KW-1185">Reference proteome</keyword>
<accession>A0A428S2B5</accession>